<dbReference type="EMBL" id="JAGTJR010000060">
    <property type="protein sequence ID" value="KAH7025380.1"/>
    <property type="molecule type" value="Genomic_DNA"/>
</dbReference>
<proteinExistence type="predicted"/>
<comment type="caution">
    <text evidence="2">The sequence shown here is derived from an EMBL/GenBank/DDBJ whole genome shotgun (WGS) entry which is preliminary data.</text>
</comment>
<evidence type="ECO:0000256" key="1">
    <source>
        <dbReference type="SAM" id="MobiDB-lite"/>
    </source>
</evidence>
<sequence length="153" mass="16659">MQAGRAEGLLAFLAFFSTSPSPTRGYFFFLTVRREKDGTAMCGRRGAGRSRCRIAHRSRWGPARQREVGSKEPPSAQRARMQQARGHGILRLRTGRTAVHVKARRPSHVLRPPAHPTCTAGAAKGQKERGPTGGGNNMMVIMVAPGCPLDSQQ</sequence>
<evidence type="ECO:0000313" key="3">
    <source>
        <dbReference type="Proteomes" id="UP000774617"/>
    </source>
</evidence>
<dbReference type="Proteomes" id="UP000774617">
    <property type="component" value="Unassembled WGS sequence"/>
</dbReference>
<reference evidence="2 3" key="1">
    <citation type="journal article" date="2021" name="Nat. Commun.">
        <title>Genetic determinants of endophytism in the Arabidopsis root mycobiome.</title>
        <authorList>
            <person name="Mesny F."/>
            <person name="Miyauchi S."/>
            <person name="Thiergart T."/>
            <person name="Pickel B."/>
            <person name="Atanasova L."/>
            <person name="Karlsson M."/>
            <person name="Huettel B."/>
            <person name="Barry K.W."/>
            <person name="Haridas S."/>
            <person name="Chen C."/>
            <person name="Bauer D."/>
            <person name="Andreopoulos W."/>
            <person name="Pangilinan J."/>
            <person name="LaButti K."/>
            <person name="Riley R."/>
            <person name="Lipzen A."/>
            <person name="Clum A."/>
            <person name="Drula E."/>
            <person name="Henrissat B."/>
            <person name="Kohler A."/>
            <person name="Grigoriev I.V."/>
            <person name="Martin F.M."/>
            <person name="Hacquard S."/>
        </authorList>
    </citation>
    <scope>NUCLEOTIDE SEQUENCE [LARGE SCALE GENOMIC DNA]</scope>
    <source>
        <strain evidence="2 3">MPI-SDFR-AT-0080</strain>
    </source>
</reference>
<feature type="region of interest" description="Disordered" evidence="1">
    <location>
        <begin position="58"/>
        <end position="87"/>
    </location>
</feature>
<gene>
    <name evidence="2" type="ORF">B0J12DRAFT_686321</name>
</gene>
<evidence type="ECO:0000313" key="2">
    <source>
        <dbReference type="EMBL" id="KAH7025380.1"/>
    </source>
</evidence>
<accession>A0ABQ8FW00</accession>
<organism evidence="2 3">
    <name type="scientific">Macrophomina phaseolina</name>
    <dbReference type="NCBI Taxonomy" id="35725"/>
    <lineage>
        <taxon>Eukaryota</taxon>
        <taxon>Fungi</taxon>
        <taxon>Dikarya</taxon>
        <taxon>Ascomycota</taxon>
        <taxon>Pezizomycotina</taxon>
        <taxon>Dothideomycetes</taxon>
        <taxon>Dothideomycetes incertae sedis</taxon>
        <taxon>Botryosphaeriales</taxon>
        <taxon>Botryosphaeriaceae</taxon>
        <taxon>Macrophomina</taxon>
    </lineage>
</organism>
<keyword evidence="3" id="KW-1185">Reference proteome</keyword>
<evidence type="ECO:0008006" key="4">
    <source>
        <dbReference type="Google" id="ProtNLM"/>
    </source>
</evidence>
<protein>
    <recommendedName>
        <fullName evidence="4">Secreted protein</fullName>
    </recommendedName>
</protein>
<name>A0ABQ8FW00_9PEZI</name>
<feature type="region of interest" description="Disordered" evidence="1">
    <location>
        <begin position="105"/>
        <end position="137"/>
    </location>
</feature>